<dbReference type="PROSITE" id="PS50995">
    <property type="entry name" value="HTH_MARR_2"/>
    <property type="match status" value="1"/>
</dbReference>
<dbReference type="PANTHER" id="PTHR33164">
    <property type="entry name" value="TRANSCRIPTIONAL REGULATOR, MARR FAMILY"/>
    <property type="match status" value="1"/>
</dbReference>
<dbReference type="EMBL" id="NEXM01000017">
    <property type="protein sequence ID" value="PSN99283.1"/>
    <property type="molecule type" value="Genomic_DNA"/>
</dbReference>
<dbReference type="PANTHER" id="PTHR33164:SF99">
    <property type="entry name" value="MARR FAMILY REGULATORY PROTEIN"/>
    <property type="match status" value="1"/>
</dbReference>
<dbReference type="SMART" id="SM00347">
    <property type="entry name" value="HTH_MARR"/>
    <property type="match status" value="1"/>
</dbReference>
<evidence type="ECO:0000259" key="1">
    <source>
        <dbReference type="PROSITE" id="PS50995"/>
    </source>
</evidence>
<dbReference type="Proteomes" id="UP000240381">
    <property type="component" value="Unassembled WGS sequence"/>
</dbReference>
<dbReference type="GO" id="GO:0003700">
    <property type="term" value="F:DNA-binding transcription factor activity"/>
    <property type="evidence" value="ECO:0007669"/>
    <property type="project" value="InterPro"/>
</dbReference>
<evidence type="ECO:0000313" key="2">
    <source>
        <dbReference type="EMBL" id="PSN99283.1"/>
    </source>
</evidence>
<dbReference type="InterPro" id="IPR000835">
    <property type="entry name" value="HTH_MarR-typ"/>
</dbReference>
<reference evidence="2 3" key="1">
    <citation type="submission" date="2017-04" db="EMBL/GenBank/DDBJ databases">
        <title>Novel microbial lineages endemic to geothermal iron-oxide mats fill important gaps in the evolutionary history of Archaea.</title>
        <authorList>
            <person name="Jay Z.J."/>
            <person name="Beam J.P."/>
            <person name="Dlakic M."/>
            <person name="Rusch D.B."/>
            <person name="Kozubal M.A."/>
            <person name="Inskeep W.P."/>
        </authorList>
    </citation>
    <scope>NUCLEOTIDE SEQUENCE [LARGE SCALE GENOMIC DNA]</scope>
    <source>
        <strain evidence="2">ECH_B_SAG-F08</strain>
    </source>
</reference>
<organism evidence="2 3">
    <name type="scientific">Candidatus Marsarchaeota G2 archaeon ECH_B_SAG-F08</name>
    <dbReference type="NCBI Taxonomy" id="1978165"/>
    <lineage>
        <taxon>Archaea</taxon>
        <taxon>Candidatus Marsarchaeota</taxon>
        <taxon>Candidatus Marsarchaeota group 2</taxon>
    </lineage>
</organism>
<dbReference type="SUPFAM" id="SSF46785">
    <property type="entry name" value="Winged helix' DNA-binding domain"/>
    <property type="match status" value="1"/>
</dbReference>
<dbReference type="AlphaFoldDB" id="A0A2R6BKW5"/>
<dbReference type="InterPro" id="IPR036390">
    <property type="entry name" value="WH_DNA-bd_sf"/>
</dbReference>
<name>A0A2R6BKW5_9ARCH</name>
<comment type="caution">
    <text evidence="2">The sequence shown here is derived from an EMBL/GenBank/DDBJ whole genome shotgun (WGS) entry which is preliminary data.</text>
</comment>
<evidence type="ECO:0000313" key="3">
    <source>
        <dbReference type="Proteomes" id="UP000240381"/>
    </source>
</evidence>
<dbReference type="InterPro" id="IPR036388">
    <property type="entry name" value="WH-like_DNA-bd_sf"/>
</dbReference>
<dbReference type="PRINTS" id="PR00598">
    <property type="entry name" value="HTHMARR"/>
</dbReference>
<dbReference type="Pfam" id="PF01047">
    <property type="entry name" value="MarR"/>
    <property type="match status" value="1"/>
</dbReference>
<protein>
    <recommendedName>
        <fullName evidence="1">HTH marR-type domain-containing protein</fullName>
    </recommendedName>
</protein>
<dbReference type="GO" id="GO:0006950">
    <property type="term" value="P:response to stress"/>
    <property type="evidence" value="ECO:0007669"/>
    <property type="project" value="TreeGrafter"/>
</dbReference>
<dbReference type="Gene3D" id="1.10.10.10">
    <property type="entry name" value="Winged helix-like DNA-binding domain superfamily/Winged helix DNA-binding domain"/>
    <property type="match status" value="1"/>
</dbReference>
<accession>A0A2R6BKW5</accession>
<sequence length="186" mass="21075">MNALHLSFYFGALLSVVAALLSALRGKVLFYESSQVAVAVILQTSEPIELWELFVKAWKRLNRVSEVQLSTLGFTLPELYALKVLEKRGGCKMIELAKELLVTQPAVTALIDSLEERGLVERTRSNEDRRVVFVRITEKGSQVLKEIVEKRKEFMRRMTQALSQDELAQLVNILTKLSAQAEKLLK</sequence>
<gene>
    <name evidence="2" type="ORF">B9Q11_00970</name>
</gene>
<proteinExistence type="predicted"/>
<dbReference type="InterPro" id="IPR039422">
    <property type="entry name" value="MarR/SlyA-like"/>
</dbReference>
<feature type="domain" description="HTH marR-type" evidence="1">
    <location>
        <begin position="47"/>
        <end position="179"/>
    </location>
</feature>